<reference evidence="2" key="1">
    <citation type="submission" date="2022-07" db="EMBL/GenBank/DDBJ databases">
        <title>Draft genome sequence of Zalerion maritima ATCC 34329, a (micro)plastics degrading marine fungus.</title>
        <authorList>
            <person name="Paco A."/>
            <person name="Goncalves M.F.M."/>
            <person name="Rocha-Santos T.A.P."/>
            <person name="Alves A."/>
        </authorList>
    </citation>
    <scope>NUCLEOTIDE SEQUENCE</scope>
    <source>
        <strain evidence="2">ATCC 34329</strain>
    </source>
</reference>
<evidence type="ECO:0000313" key="2">
    <source>
        <dbReference type="EMBL" id="KAJ2903447.1"/>
    </source>
</evidence>
<evidence type="ECO:0000256" key="1">
    <source>
        <dbReference type="SAM" id="MobiDB-lite"/>
    </source>
</evidence>
<gene>
    <name evidence="2" type="ORF">MKZ38_009932</name>
</gene>
<accession>A0AAD5RU87</accession>
<organism evidence="2 3">
    <name type="scientific">Zalerion maritima</name>
    <dbReference type="NCBI Taxonomy" id="339359"/>
    <lineage>
        <taxon>Eukaryota</taxon>
        <taxon>Fungi</taxon>
        <taxon>Dikarya</taxon>
        <taxon>Ascomycota</taxon>
        <taxon>Pezizomycotina</taxon>
        <taxon>Sordariomycetes</taxon>
        <taxon>Lulworthiomycetidae</taxon>
        <taxon>Lulworthiales</taxon>
        <taxon>Lulworthiaceae</taxon>
        <taxon>Zalerion</taxon>
    </lineage>
</organism>
<name>A0AAD5RU87_9PEZI</name>
<dbReference type="EMBL" id="JAKWBI020000081">
    <property type="protein sequence ID" value="KAJ2903447.1"/>
    <property type="molecule type" value="Genomic_DNA"/>
</dbReference>
<protein>
    <submittedName>
        <fullName evidence="2">Transcriptional regulator calC</fullName>
    </submittedName>
</protein>
<feature type="region of interest" description="Disordered" evidence="1">
    <location>
        <begin position="114"/>
        <end position="158"/>
    </location>
</feature>
<dbReference type="Proteomes" id="UP001201980">
    <property type="component" value="Unassembled WGS sequence"/>
</dbReference>
<feature type="compositionally biased region" description="Polar residues" evidence="1">
    <location>
        <begin position="119"/>
        <end position="152"/>
    </location>
</feature>
<proteinExistence type="predicted"/>
<evidence type="ECO:0000313" key="3">
    <source>
        <dbReference type="Proteomes" id="UP001201980"/>
    </source>
</evidence>
<keyword evidence="3" id="KW-1185">Reference proteome</keyword>
<comment type="caution">
    <text evidence="2">The sequence shown here is derived from an EMBL/GenBank/DDBJ whole genome shotgun (WGS) entry which is preliminary data.</text>
</comment>
<sequence>MSSVGPNAQDRNMSEGGDVIIERLSIPSQPSHPDPGVLLSALHQNLARQLCLAKTIPWDASVLRTNISDMTNVSSSSKHAIQSQDDFNPLATILSTTTDLSETAQLFQSLEAPIDGNAPCQNETSASGDFDSNTEGPRVQQTSPPLTNNTYPSSASSQSSSFLCTPSMSLSSIESSLTPQRPSIAHLLTFLSCYLHTISIYDLIFSHLIIELSDMPESSIGEILPDIPRFCIAGYSVPLQGTLLLRVVVQVVENQFELVERVLGIPSRYAVSPERTNGSSMLEPGLLTGQQGQRLVQVAMEGGLSPVGGDDGDGPYRGGLVSVLSLKQNMKRVQEIM</sequence>
<dbReference type="AlphaFoldDB" id="A0AAD5RU87"/>